<dbReference type="HOGENOM" id="CLU_064934_0_0_5"/>
<dbReference type="RefSeq" id="WP_015496001.1">
    <property type="nucleotide sequence ID" value="NC_020908.1"/>
</dbReference>
<evidence type="ECO:0008006" key="3">
    <source>
        <dbReference type="Google" id="ProtNLM"/>
    </source>
</evidence>
<evidence type="ECO:0000313" key="2">
    <source>
        <dbReference type="Proteomes" id="UP000004688"/>
    </source>
</evidence>
<dbReference type="eggNOG" id="COG4328">
    <property type="taxonomic scope" value="Bacteria"/>
</dbReference>
<organism evidence="1 2">
    <name type="scientific">Octadecabacter arcticus 238</name>
    <dbReference type="NCBI Taxonomy" id="391616"/>
    <lineage>
        <taxon>Bacteria</taxon>
        <taxon>Pseudomonadati</taxon>
        <taxon>Pseudomonadota</taxon>
        <taxon>Alphaproteobacteria</taxon>
        <taxon>Rhodobacterales</taxon>
        <taxon>Roseobacteraceae</taxon>
        <taxon>Octadecabacter</taxon>
    </lineage>
</organism>
<evidence type="ECO:0000313" key="1">
    <source>
        <dbReference type="EMBL" id="AGI72962.1"/>
    </source>
</evidence>
<dbReference type="OrthoDB" id="9801824at2"/>
<dbReference type="STRING" id="391616.OA238_c29500"/>
<accession>M9RLE0</accession>
<protein>
    <recommendedName>
        <fullName evidence="3">DUF429 domain-containing protein</fullName>
    </recommendedName>
</protein>
<dbReference type="Pfam" id="PF04250">
    <property type="entry name" value="DUF429"/>
    <property type="match status" value="1"/>
</dbReference>
<keyword evidence="2" id="KW-1185">Reference proteome</keyword>
<dbReference type="Proteomes" id="UP000004688">
    <property type="component" value="Chromosome"/>
</dbReference>
<dbReference type="KEGG" id="oar:OA238_c29500"/>
<proteinExistence type="predicted"/>
<dbReference type="InterPro" id="IPR007362">
    <property type="entry name" value="DUF429"/>
</dbReference>
<reference evidence="1 2" key="1">
    <citation type="journal article" date="2013" name="PLoS ONE">
        <title>Poles Apart: Arctic and Antarctic Octadecabacter strains Share High Genome Plasticity and a New Type of Xanthorhodopsin.</title>
        <authorList>
            <person name="Vollmers J."/>
            <person name="Voget S."/>
            <person name="Dietrich S."/>
            <person name="Gollnow K."/>
            <person name="Smits M."/>
            <person name="Meyer K."/>
            <person name="Brinkhoff T."/>
            <person name="Simon M."/>
            <person name="Daniel R."/>
        </authorList>
    </citation>
    <scope>NUCLEOTIDE SEQUENCE [LARGE SCALE GENOMIC DNA]</scope>
    <source>
        <strain evidence="1 2">238</strain>
    </source>
</reference>
<dbReference type="EMBL" id="CP003742">
    <property type="protein sequence ID" value="AGI72962.1"/>
    <property type="molecule type" value="Genomic_DNA"/>
</dbReference>
<dbReference type="AlphaFoldDB" id="M9RLE0"/>
<gene>
    <name evidence="1" type="ORF">OA238_c29500</name>
</gene>
<name>M9RLE0_9RHOB</name>
<sequence>MTIETLIGFDSAWTDKNPGAISMITHNQGKLVDFMPPRLVRFEEATEMVQRAASASDFTLIALDQPTLVPSFEGMRPVERVVGSVVNAIGGGVQPANRSRESMFGQGAPVWQFLDRVGARENPTAAREASHGLFLIEVFPALALASIIPTIWHRRRAAKYNPGQRKTFVHADWGLVTDGIASLAQQWGVQPIMTAANELGKLQSPTKSDQDKLDALICLMIAWTWRFRPREDSMLIGDSISGYIVTPVSGDTRPILVKSALRRSVPVDSLWGDDGLRTINQLSTNLFKSSVAAAARRQPGPFALQNADQVSTHKICPECGKVFTGKGWGGIDAHWRVHHDDIMPYNLAWPIIKKGGRPSMQKNRT</sequence>